<proteinExistence type="predicted"/>
<sequence>MKLEGVRRVFEHFYGDVEIRSTPYTNAPRQPVGAEQTIMVAGFCVPLVEATIPFS</sequence>
<name>A0A2R6B2P1_9ARCH</name>
<comment type="caution">
    <text evidence="1">The sequence shown here is derived from an EMBL/GenBank/DDBJ whole genome shotgun (WGS) entry which is preliminary data.</text>
</comment>
<dbReference type="AlphaFoldDB" id="A0A2R6B2P1"/>
<reference evidence="1 2" key="1">
    <citation type="submission" date="2017-04" db="EMBL/GenBank/DDBJ databases">
        <title>Novel microbial lineages endemic to geothermal iron-oxide mats fill important gaps in the evolutionary history of Archaea.</title>
        <authorList>
            <person name="Jay Z.J."/>
            <person name="Beam J.P."/>
            <person name="Dlakic M."/>
            <person name="Rusch D.B."/>
            <person name="Kozubal M.A."/>
            <person name="Inskeep W.P."/>
        </authorList>
    </citation>
    <scope>NUCLEOTIDE SEQUENCE [LARGE SCALE GENOMIC DNA]</scope>
    <source>
        <strain evidence="1">ECH_B_SAG-M15</strain>
    </source>
</reference>
<gene>
    <name evidence="1" type="ORF">B9Q08_00245</name>
</gene>
<protein>
    <submittedName>
        <fullName evidence="1">Uncharacterized protein</fullName>
    </submittedName>
</protein>
<organism evidence="1 2">
    <name type="scientific">Candidatus Marsarchaeota G2 archaeon ECH_B_SAG-M15</name>
    <dbReference type="NCBI Taxonomy" id="1978162"/>
    <lineage>
        <taxon>Archaea</taxon>
        <taxon>Candidatus Marsarchaeota</taxon>
        <taxon>Candidatus Marsarchaeota group 2</taxon>
    </lineage>
</organism>
<evidence type="ECO:0000313" key="2">
    <source>
        <dbReference type="Proteomes" id="UP000240490"/>
    </source>
</evidence>
<accession>A0A2R6B2P1</accession>
<feature type="non-terminal residue" evidence="1">
    <location>
        <position position="55"/>
    </location>
</feature>
<dbReference type="Proteomes" id="UP000240490">
    <property type="component" value="Unassembled WGS sequence"/>
</dbReference>
<dbReference type="EMBL" id="NEXJ01000005">
    <property type="protein sequence ID" value="PSN92921.1"/>
    <property type="molecule type" value="Genomic_DNA"/>
</dbReference>
<evidence type="ECO:0000313" key="1">
    <source>
        <dbReference type="EMBL" id="PSN92921.1"/>
    </source>
</evidence>